<dbReference type="Proteomes" id="UP000064183">
    <property type="component" value="Plasmid SGLP1"/>
</dbReference>
<evidence type="ECO:0008006" key="4">
    <source>
        <dbReference type="Google" id="ProtNLM"/>
    </source>
</evidence>
<keyword evidence="2" id="KW-0614">Plasmid</keyword>
<evidence type="ECO:0000256" key="1">
    <source>
        <dbReference type="SAM" id="Phobius"/>
    </source>
</evidence>
<keyword evidence="1" id="KW-1133">Transmembrane helix</keyword>
<dbReference type="AlphaFoldDB" id="A0A0U3M9W0"/>
<sequence length="153" mass="15866">MTTSGRRPSGFVSLLLLLLGVLLFWLTVPNLGDAARTATADGPLGTFTATRLVCAGHAGHTTCEWLGTFRSTDGTVDLGSVKLYGSDRDAFEAGRTAPAVDVGNPGRVYDPAGSYTWIVTVGLAVLSYALLITVARRHLGPPPRAAGVLPAAS</sequence>
<keyword evidence="1" id="KW-0472">Membrane</keyword>
<name>A0A0U3M9W0_STRGL</name>
<organism evidence="2 3">
    <name type="scientific">Streptomyces globisporus C-1027</name>
    <dbReference type="NCBI Taxonomy" id="1172567"/>
    <lineage>
        <taxon>Bacteria</taxon>
        <taxon>Bacillati</taxon>
        <taxon>Actinomycetota</taxon>
        <taxon>Actinomycetes</taxon>
        <taxon>Kitasatosporales</taxon>
        <taxon>Streptomycetaceae</taxon>
        <taxon>Streptomyces</taxon>
    </lineage>
</organism>
<gene>
    <name evidence="2" type="ORF">WQO_34025</name>
</gene>
<dbReference type="KEGG" id="sgb:WQO_34025"/>
<reference evidence="2 3" key="1">
    <citation type="journal article" date="2012" name="J. Bacteriol.">
        <title>Draft genome sequence of Streptomyces globisporus C-1027, which produces an antitumor antibiotic consisting of a nine-membered enediyne with a chromoprotein.</title>
        <authorList>
            <person name="Wang L."/>
            <person name="Wang S."/>
            <person name="He Q."/>
            <person name="Yu T."/>
            <person name="Li Q."/>
            <person name="Hong B."/>
        </authorList>
    </citation>
    <scope>NUCLEOTIDE SEQUENCE [LARGE SCALE GENOMIC DNA]</scope>
    <source>
        <strain evidence="2 3">C-1027</strain>
        <plasmid evidence="2 3">SGLP1</plasmid>
    </source>
</reference>
<keyword evidence="1" id="KW-0812">Transmembrane</keyword>
<evidence type="ECO:0000313" key="2">
    <source>
        <dbReference type="EMBL" id="ALU98467.1"/>
    </source>
</evidence>
<geneLocation type="plasmid" evidence="2 3">
    <name>SGLP1</name>
</geneLocation>
<proteinExistence type="predicted"/>
<feature type="transmembrane region" description="Helical" evidence="1">
    <location>
        <begin position="115"/>
        <end position="135"/>
    </location>
</feature>
<protein>
    <recommendedName>
        <fullName evidence="4">DUF3592 domain-containing protein</fullName>
    </recommendedName>
</protein>
<dbReference type="EMBL" id="CP013739">
    <property type="protein sequence ID" value="ALU98467.1"/>
    <property type="molecule type" value="Genomic_DNA"/>
</dbReference>
<evidence type="ECO:0000313" key="3">
    <source>
        <dbReference type="Proteomes" id="UP000064183"/>
    </source>
</evidence>
<accession>A0A0U3M9W0</accession>